<feature type="transmembrane region" description="Helical" evidence="16">
    <location>
        <begin position="364"/>
        <end position="385"/>
    </location>
</feature>
<name>A0A1T4MY02_9ENTE</name>
<evidence type="ECO:0000256" key="4">
    <source>
        <dbReference type="ARBA" id="ARBA00012207"/>
    </source>
</evidence>
<keyword evidence="7" id="KW-0808">Transferase</keyword>
<keyword evidence="9 16" id="KW-0472">Membrane</keyword>
<comment type="subcellular location">
    <subcellularLocation>
        <location evidence="1">Cell membrane</location>
    </subcellularLocation>
</comment>
<dbReference type="SUPFAM" id="SSF53448">
    <property type="entry name" value="Nucleotide-diphospho-sugar transferases"/>
    <property type="match status" value="1"/>
</dbReference>
<protein>
    <recommendedName>
        <fullName evidence="11">Hyaluronan synthase</fullName>
        <ecNumber evidence="4">2.4.1.212</ecNumber>
    </recommendedName>
    <alternativeName>
        <fullName evidence="13">Hyaluronate synthase</fullName>
    </alternativeName>
    <alternativeName>
        <fullName evidence="12">Hyaluronic acid synthase</fullName>
    </alternativeName>
</protein>
<dbReference type="GO" id="GO:0085029">
    <property type="term" value="P:extracellular matrix assembly"/>
    <property type="evidence" value="ECO:0007669"/>
    <property type="project" value="TreeGrafter"/>
</dbReference>
<comment type="pathway">
    <text evidence="2">Glycan biosynthesis; hyaluronan biosynthesis.</text>
</comment>
<dbReference type="AlphaFoldDB" id="A0A1T4MY02"/>
<keyword evidence="5" id="KW-1003">Cell membrane</keyword>
<evidence type="ECO:0000259" key="17">
    <source>
        <dbReference type="Pfam" id="PF00535"/>
    </source>
</evidence>
<comment type="catalytic activity">
    <reaction evidence="14">
        <text>[hyaluronan](n) + UDP-N-acetyl-alpha-D-glucosamine = N-acetyl-beta-D-glucosaminyl-(1-&gt;4)-[hyaluronan](n) + UDP + H(+)</text>
        <dbReference type="Rhea" id="RHEA:20465"/>
        <dbReference type="Rhea" id="RHEA-COMP:12583"/>
        <dbReference type="Rhea" id="RHEA-COMP:12585"/>
        <dbReference type="ChEBI" id="CHEBI:15378"/>
        <dbReference type="ChEBI" id="CHEBI:57705"/>
        <dbReference type="ChEBI" id="CHEBI:58223"/>
        <dbReference type="ChEBI" id="CHEBI:132153"/>
        <dbReference type="ChEBI" id="CHEBI:132154"/>
        <dbReference type="EC" id="2.4.1.212"/>
    </reaction>
</comment>
<keyword evidence="19" id="KW-1185">Reference proteome</keyword>
<evidence type="ECO:0000256" key="5">
    <source>
        <dbReference type="ARBA" id="ARBA00022475"/>
    </source>
</evidence>
<feature type="transmembrane region" description="Helical" evidence="16">
    <location>
        <begin position="307"/>
        <end position="331"/>
    </location>
</feature>
<comment type="catalytic activity">
    <reaction evidence="15">
        <text>N-acetyl-beta-D-glucosaminyl-(1-&gt;4)-[hyaluronan](n) + UDP-alpha-D-glucuronate = [hyaluronan](n+1) + UDP + H(+)</text>
        <dbReference type="Rhea" id="RHEA:12528"/>
        <dbReference type="Rhea" id="RHEA-COMP:12585"/>
        <dbReference type="Rhea" id="RHEA-COMP:12587"/>
        <dbReference type="ChEBI" id="CHEBI:15378"/>
        <dbReference type="ChEBI" id="CHEBI:58052"/>
        <dbReference type="ChEBI" id="CHEBI:58223"/>
        <dbReference type="ChEBI" id="CHEBI:132153"/>
        <dbReference type="ChEBI" id="CHEBI:132154"/>
        <dbReference type="EC" id="2.4.1.212"/>
    </reaction>
</comment>
<dbReference type="GO" id="GO:0005886">
    <property type="term" value="C:plasma membrane"/>
    <property type="evidence" value="ECO:0007669"/>
    <property type="project" value="UniProtKB-SubCell"/>
</dbReference>
<dbReference type="GO" id="GO:0030213">
    <property type="term" value="P:hyaluronan biosynthetic process"/>
    <property type="evidence" value="ECO:0007669"/>
    <property type="project" value="TreeGrafter"/>
</dbReference>
<keyword evidence="16" id="KW-0812">Transmembrane</keyword>
<evidence type="ECO:0000256" key="3">
    <source>
        <dbReference type="ARBA" id="ARBA00006782"/>
    </source>
</evidence>
<evidence type="ECO:0000256" key="8">
    <source>
        <dbReference type="ARBA" id="ARBA00022903"/>
    </source>
</evidence>
<evidence type="ECO:0000256" key="2">
    <source>
        <dbReference type="ARBA" id="ARBA00004698"/>
    </source>
</evidence>
<gene>
    <name evidence="18" type="ORF">SAMN02745116_01236</name>
</gene>
<evidence type="ECO:0000256" key="6">
    <source>
        <dbReference type="ARBA" id="ARBA00022676"/>
    </source>
</evidence>
<evidence type="ECO:0000256" key="15">
    <source>
        <dbReference type="ARBA" id="ARBA00048168"/>
    </source>
</evidence>
<keyword evidence="16" id="KW-1133">Transmembrane helix</keyword>
<dbReference type="Gene3D" id="3.90.550.10">
    <property type="entry name" value="Spore Coat Polysaccharide Biosynthesis Protein SpsA, Chain A"/>
    <property type="match status" value="1"/>
</dbReference>
<evidence type="ECO:0000313" key="18">
    <source>
        <dbReference type="EMBL" id="SJZ71538.1"/>
    </source>
</evidence>
<evidence type="ECO:0000256" key="10">
    <source>
        <dbReference type="ARBA" id="ARBA00037408"/>
    </source>
</evidence>
<organism evidence="18 19">
    <name type="scientific">Pilibacter termitis</name>
    <dbReference type="NCBI Taxonomy" id="263852"/>
    <lineage>
        <taxon>Bacteria</taxon>
        <taxon>Bacillati</taxon>
        <taxon>Bacillota</taxon>
        <taxon>Bacilli</taxon>
        <taxon>Lactobacillales</taxon>
        <taxon>Enterococcaceae</taxon>
        <taxon>Pilibacter</taxon>
    </lineage>
</organism>
<dbReference type="InterPro" id="IPR001173">
    <property type="entry name" value="Glyco_trans_2-like"/>
</dbReference>
<evidence type="ECO:0000256" key="1">
    <source>
        <dbReference type="ARBA" id="ARBA00004236"/>
    </source>
</evidence>
<dbReference type="Proteomes" id="UP000190328">
    <property type="component" value="Unassembled WGS sequence"/>
</dbReference>
<dbReference type="InterPro" id="IPR029044">
    <property type="entry name" value="Nucleotide-diphossugar_trans"/>
</dbReference>
<evidence type="ECO:0000256" key="14">
    <source>
        <dbReference type="ARBA" id="ARBA00047709"/>
    </source>
</evidence>
<feature type="transmembrane region" description="Helical" evidence="16">
    <location>
        <begin position="337"/>
        <end position="357"/>
    </location>
</feature>
<dbReference type="EMBL" id="FUXI01000012">
    <property type="protein sequence ID" value="SJZ71538.1"/>
    <property type="molecule type" value="Genomic_DNA"/>
</dbReference>
<evidence type="ECO:0000256" key="7">
    <source>
        <dbReference type="ARBA" id="ARBA00022679"/>
    </source>
</evidence>
<comment type="function">
    <text evidence="10">Glycosaminoglycan synthesis. The hyaluronic acid capsule is involved in the pathogenicity of group A Streptococci; it may be the major virulence determinant.</text>
</comment>
<feature type="transmembrane region" description="Helical" evidence="16">
    <location>
        <begin position="6"/>
        <end position="26"/>
    </location>
</feature>
<evidence type="ECO:0000256" key="11">
    <source>
        <dbReference type="ARBA" id="ARBA00040508"/>
    </source>
</evidence>
<dbReference type="PANTHER" id="PTHR22913">
    <property type="entry name" value="HYALURONAN SYNTHASE"/>
    <property type="match status" value="1"/>
</dbReference>
<keyword evidence="6" id="KW-0328">Glycosyltransferase</keyword>
<accession>A0A1T4MY02</accession>
<evidence type="ECO:0000256" key="12">
    <source>
        <dbReference type="ARBA" id="ARBA00042148"/>
    </source>
</evidence>
<dbReference type="Pfam" id="PF00535">
    <property type="entry name" value="Glycos_transf_2"/>
    <property type="match status" value="1"/>
</dbReference>
<dbReference type="OrthoDB" id="9766971at2"/>
<dbReference type="PANTHER" id="PTHR22913:SF12">
    <property type="entry name" value="MANNURONAN SYNTHASE"/>
    <property type="match status" value="1"/>
</dbReference>
<evidence type="ECO:0000313" key="19">
    <source>
        <dbReference type="Proteomes" id="UP000190328"/>
    </source>
</evidence>
<comment type="similarity">
    <text evidence="3">Belongs to the NodC/HAS family.</text>
</comment>
<evidence type="ECO:0000256" key="9">
    <source>
        <dbReference type="ARBA" id="ARBA00023136"/>
    </source>
</evidence>
<proteinExistence type="inferred from homology"/>
<evidence type="ECO:0000256" key="16">
    <source>
        <dbReference type="SAM" id="Phobius"/>
    </source>
</evidence>
<sequence>MTSLLSIFLLVYGILALGHILIQLVICHSENRRQHGEKFKSFHQGHTASVSVIVPAYNEEPSILKACIDSICKQKLEELEIIVVDDFSKNREELIEKVYNAYENDERVRILLPKQNKGKRHAQKLGFDRATGEIIVTVDSDTLLKDKNAILKLIQRLVDEKVGAVTGDVQVENKGVNLLTRLISYRYWSAFHQERAAQSRFHVVMCCSGPFSAYRTEIVNKVKDEYVSQYFLGENCTYGDDRHLTNLVLKEGHEVAFHQHATVQTFVPETLGQYVKQQVRWNKSFYREMLWTIKFAHRHHWYMLYDLLMQFILPFMLVVSLFAMVFQTIYYGDVRHFVQYLIVLALIAVLRSLYGIFRTRDLGFLLFVIYGFIHVLVLLPVRFYALCTLKSTRWGTR</sequence>
<evidence type="ECO:0000256" key="13">
    <source>
        <dbReference type="ARBA" id="ARBA00043237"/>
    </source>
</evidence>
<dbReference type="EC" id="2.4.1.212" evidence="4"/>
<feature type="domain" description="Glycosyltransferase 2-like" evidence="17">
    <location>
        <begin position="51"/>
        <end position="221"/>
    </location>
</feature>
<dbReference type="GO" id="GO:0050501">
    <property type="term" value="F:hyaluronan synthase activity"/>
    <property type="evidence" value="ECO:0007669"/>
    <property type="project" value="UniProtKB-EC"/>
</dbReference>
<dbReference type="STRING" id="263852.SAMN02745116_01236"/>
<keyword evidence="8" id="KW-0972">Capsule biogenesis/degradation</keyword>
<dbReference type="RefSeq" id="WP_078807170.1">
    <property type="nucleotide sequence ID" value="NZ_FUXI01000012.1"/>
</dbReference>
<reference evidence="19" key="1">
    <citation type="submission" date="2017-02" db="EMBL/GenBank/DDBJ databases">
        <authorList>
            <person name="Varghese N."/>
            <person name="Submissions S."/>
        </authorList>
    </citation>
    <scope>NUCLEOTIDE SEQUENCE [LARGE SCALE GENOMIC DNA]</scope>
    <source>
        <strain evidence="19">ATCC BAA-1030</strain>
    </source>
</reference>